<evidence type="ECO:0000256" key="1">
    <source>
        <dbReference type="SAM" id="MobiDB-lite"/>
    </source>
</evidence>
<name>A0A975WDS3_9RHOB</name>
<keyword evidence="3" id="KW-1185">Reference proteome</keyword>
<evidence type="ECO:0000313" key="3">
    <source>
        <dbReference type="Proteomes" id="UP000182932"/>
    </source>
</evidence>
<protein>
    <submittedName>
        <fullName evidence="2">Uncharacterized protein</fullName>
    </submittedName>
</protein>
<accession>A0A975WDS3</accession>
<gene>
    <name evidence="2" type="ORF">SAMN04487940_11993</name>
</gene>
<comment type="caution">
    <text evidence="2">The sequence shown here is derived from an EMBL/GenBank/DDBJ whole genome shotgun (WGS) entry which is preliminary data.</text>
</comment>
<feature type="region of interest" description="Disordered" evidence="1">
    <location>
        <begin position="42"/>
        <end position="92"/>
    </location>
</feature>
<evidence type="ECO:0000313" key="2">
    <source>
        <dbReference type="EMBL" id="SEK03152.1"/>
    </source>
</evidence>
<dbReference type="AlphaFoldDB" id="A0A975WDS3"/>
<dbReference type="GeneID" id="80820300"/>
<organism evidence="2 3">
    <name type="scientific">Marinovum algicola</name>
    <dbReference type="NCBI Taxonomy" id="42444"/>
    <lineage>
        <taxon>Bacteria</taxon>
        <taxon>Pseudomonadati</taxon>
        <taxon>Pseudomonadota</taxon>
        <taxon>Alphaproteobacteria</taxon>
        <taxon>Rhodobacterales</taxon>
        <taxon>Roseobacteraceae</taxon>
        <taxon>Marinovum</taxon>
    </lineage>
</organism>
<proteinExistence type="predicted"/>
<sequence length="110" mass="12363">MPQGTKIATCCYCGTRAALILTGKTRHELSCQGCGAPLHDLKMMPGPRAEVPRQAKASRTPKAGKRKSATPNPLWEMKRDNGYKRKKKKKKRGVSWFLEEAFDVIEDIFD</sequence>
<reference evidence="2 3" key="1">
    <citation type="submission" date="2016-10" db="EMBL/GenBank/DDBJ databases">
        <authorList>
            <person name="Varghese N."/>
            <person name="Submissions S."/>
        </authorList>
    </citation>
    <scope>NUCLEOTIDE SEQUENCE [LARGE SCALE GENOMIC DNA]</scope>
    <source>
        <strain evidence="2 3">FF3</strain>
    </source>
</reference>
<dbReference type="EMBL" id="FNYY01000019">
    <property type="protein sequence ID" value="SEK03152.1"/>
    <property type="molecule type" value="Genomic_DNA"/>
</dbReference>
<dbReference type="RefSeq" id="WP_074838626.1">
    <property type="nucleotide sequence ID" value="NZ_FNYY01000019.1"/>
</dbReference>
<dbReference type="Proteomes" id="UP000182932">
    <property type="component" value="Unassembled WGS sequence"/>
</dbReference>